<dbReference type="NCBIfam" id="NF002231">
    <property type="entry name" value="PRK01130.1"/>
    <property type="match status" value="1"/>
</dbReference>
<dbReference type="InterPro" id="IPR007260">
    <property type="entry name" value="NanE"/>
</dbReference>
<dbReference type="GO" id="GO:0006053">
    <property type="term" value="P:N-acetylmannosamine catabolic process"/>
    <property type="evidence" value="ECO:0007669"/>
    <property type="project" value="TreeGrafter"/>
</dbReference>
<evidence type="ECO:0000256" key="3">
    <source>
        <dbReference type="ARBA" id="ARBA00005081"/>
    </source>
</evidence>
<comment type="caution">
    <text evidence="8">The sequence shown here is derived from an EMBL/GenBank/DDBJ whole genome shotgun (WGS) entry which is preliminary data.</text>
</comment>
<evidence type="ECO:0000256" key="6">
    <source>
        <dbReference type="ARBA" id="ARBA00023235"/>
    </source>
</evidence>
<dbReference type="UniPathway" id="UPA00629">
    <property type="reaction ID" value="UER00682"/>
</dbReference>
<dbReference type="GO" id="GO:0005829">
    <property type="term" value="C:cytosol"/>
    <property type="evidence" value="ECO:0007669"/>
    <property type="project" value="TreeGrafter"/>
</dbReference>
<dbReference type="AlphaFoldDB" id="A0A8J3Z4W9"/>
<dbReference type="InterPro" id="IPR011060">
    <property type="entry name" value="RibuloseP-bd_barrel"/>
</dbReference>
<dbReference type="Pfam" id="PF04131">
    <property type="entry name" value="NanE"/>
    <property type="match status" value="1"/>
</dbReference>
<evidence type="ECO:0000313" key="8">
    <source>
        <dbReference type="EMBL" id="GIJ56882.1"/>
    </source>
</evidence>
<evidence type="ECO:0000256" key="4">
    <source>
        <dbReference type="ARBA" id="ARBA00007439"/>
    </source>
</evidence>
<dbReference type="SUPFAM" id="SSF51366">
    <property type="entry name" value="Ribulose-phoshate binding barrel"/>
    <property type="match status" value="1"/>
</dbReference>
<organism evidence="8 9">
    <name type="scientific">Virgisporangium aurantiacum</name>
    <dbReference type="NCBI Taxonomy" id="175570"/>
    <lineage>
        <taxon>Bacteria</taxon>
        <taxon>Bacillati</taxon>
        <taxon>Actinomycetota</taxon>
        <taxon>Actinomycetes</taxon>
        <taxon>Micromonosporales</taxon>
        <taxon>Micromonosporaceae</taxon>
        <taxon>Virgisporangium</taxon>
    </lineage>
</organism>
<keyword evidence="7" id="KW-0119">Carbohydrate metabolism</keyword>
<dbReference type="PROSITE" id="PS51257">
    <property type="entry name" value="PROKAR_LIPOPROTEIN"/>
    <property type="match status" value="1"/>
</dbReference>
<reference evidence="8" key="1">
    <citation type="submission" date="2021-01" db="EMBL/GenBank/DDBJ databases">
        <title>Whole genome shotgun sequence of Virgisporangium aurantiacum NBRC 16421.</title>
        <authorList>
            <person name="Komaki H."/>
            <person name="Tamura T."/>
        </authorList>
    </citation>
    <scope>NUCLEOTIDE SEQUENCE</scope>
    <source>
        <strain evidence="8">NBRC 16421</strain>
    </source>
</reference>
<evidence type="ECO:0000256" key="7">
    <source>
        <dbReference type="ARBA" id="ARBA00023277"/>
    </source>
</evidence>
<comment type="function">
    <text evidence="2">Converts N-acetylmannosamine-6-phosphate (ManNAc-6-P) to N-acetylglucosamine-6-phosphate (GlcNAc-6-P).</text>
</comment>
<evidence type="ECO:0000256" key="2">
    <source>
        <dbReference type="ARBA" id="ARBA00002147"/>
    </source>
</evidence>
<evidence type="ECO:0000313" key="9">
    <source>
        <dbReference type="Proteomes" id="UP000612585"/>
    </source>
</evidence>
<dbReference type="PANTHER" id="PTHR36204:SF1">
    <property type="entry name" value="N-ACETYLMANNOSAMINE-6-PHOSPHATE 2-EPIMERASE-RELATED"/>
    <property type="match status" value="1"/>
</dbReference>
<proteinExistence type="inferred from homology"/>
<dbReference type="GO" id="GO:0047465">
    <property type="term" value="F:N-acylglucosamine-6-phosphate 2-epimerase activity"/>
    <property type="evidence" value="ECO:0007669"/>
    <property type="project" value="UniProtKB-EC"/>
</dbReference>
<dbReference type="PANTHER" id="PTHR36204">
    <property type="entry name" value="N-ACETYLMANNOSAMINE-6-PHOSPHATE 2-EPIMERASE-RELATED"/>
    <property type="match status" value="1"/>
</dbReference>
<comment type="catalytic activity">
    <reaction evidence="1">
        <text>an N-acyl-D-glucosamine 6-phosphate = an N-acyl-D-mannosamine 6-phosphate</text>
        <dbReference type="Rhea" id="RHEA:23932"/>
        <dbReference type="ChEBI" id="CHEBI:57599"/>
        <dbReference type="ChEBI" id="CHEBI:57666"/>
        <dbReference type="EC" id="5.1.3.9"/>
    </reaction>
</comment>
<dbReference type="Proteomes" id="UP000612585">
    <property type="component" value="Unassembled WGS sequence"/>
</dbReference>
<comment type="similarity">
    <text evidence="4">Belongs to the NanE family.</text>
</comment>
<dbReference type="Gene3D" id="3.20.20.70">
    <property type="entry name" value="Aldolase class I"/>
    <property type="match status" value="1"/>
</dbReference>
<evidence type="ECO:0000256" key="5">
    <source>
        <dbReference type="ARBA" id="ARBA00013180"/>
    </source>
</evidence>
<dbReference type="EC" id="5.1.3.9" evidence="5"/>
<comment type="pathway">
    <text evidence="3">Amino-sugar metabolism; N-acetylneuraminate degradation; D-fructose 6-phosphate from N-acetylneuraminate: step 3/5.</text>
</comment>
<sequence>MSRATLPAGALVVSCQAHADSPLHGPQWMALMAMAAEAGGAQGIRANGPADVAAIRAVTRLPIIGIHKIGDPRGVFITPTAAAADGVVRAGADIVAIDATTRPRPDGGPLAAQIRHIHETWDVPVMADVDTLDAGLAARAAGADLVATTLAGYVGGTAPDEPDLRLVAALADRLDCPVVAEGRIRTGTHARLARAAGAHAVVVGTAITNPLELTKRFVRAMDDGR</sequence>
<protein>
    <recommendedName>
        <fullName evidence="5">N-acylglucosamine-6-phosphate 2-epimerase</fullName>
        <ecNumber evidence="5">5.1.3.9</ecNumber>
    </recommendedName>
</protein>
<name>A0A8J3Z4W9_9ACTN</name>
<dbReference type="EMBL" id="BOPG01000027">
    <property type="protein sequence ID" value="GIJ56882.1"/>
    <property type="molecule type" value="Genomic_DNA"/>
</dbReference>
<evidence type="ECO:0000256" key="1">
    <source>
        <dbReference type="ARBA" id="ARBA00000056"/>
    </source>
</evidence>
<keyword evidence="6" id="KW-0413">Isomerase</keyword>
<keyword evidence="9" id="KW-1185">Reference proteome</keyword>
<dbReference type="GO" id="GO:0019262">
    <property type="term" value="P:N-acetylneuraminate catabolic process"/>
    <property type="evidence" value="ECO:0007669"/>
    <property type="project" value="UniProtKB-UniPathway"/>
</dbReference>
<dbReference type="InterPro" id="IPR013785">
    <property type="entry name" value="Aldolase_TIM"/>
</dbReference>
<gene>
    <name evidence="8" type="primary">nanE</name>
    <name evidence="8" type="ORF">Vau01_043980</name>
</gene>
<dbReference type="RefSeq" id="WP_203995834.1">
    <property type="nucleotide sequence ID" value="NZ_BOPG01000027.1"/>
</dbReference>
<accession>A0A8J3Z4W9</accession>